<comment type="caution">
    <text evidence="2">The sequence shown here is derived from an EMBL/GenBank/DDBJ whole genome shotgun (WGS) entry which is preliminary data.</text>
</comment>
<reference evidence="2 3" key="1">
    <citation type="submission" date="2024-06" db="EMBL/GenBank/DDBJ databases">
        <title>Fanconibacter daqui strain Q02 whole shotgun sequencing project.</title>
        <authorList>
            <person name="Rodrigues J.W.A."/>
            <person name="Viana L.C."/>
            <person name="Vieira E.C."/>
            <person name="Souza F.O.L."/>
            <person name="Alegria O.C."/>
            <person name="Patroca S."/>
            <person name="Cruz A.C.R."/>
            <person name="Nunes A.R.C."/>
        </authorList>
    </citation>
    <scope>NUCLEOTIDE SEQUENCE [LARGE SCALE GENOMIC DNA]</scope>
    <source>
        <strain evidence="2 3">Q02</strain>
    </source>
</reference>
<organism evidence="2 3">
    <name type="scientific">Franconibacter daqui</name>
    <dbReference type="NCBI Taxonomy" id="2047724"/>
    <lineage>
        <taxon>Bacteria</taxon>
        <taxon>Pseudomonadati</taxon>
        <taxon>Pseudomonadota</taxon>
        <taxon>Gammaproteobacteria</taxon>
        <taxon>Enterobacterales</taxon>
        <taxon>Enterobacteriaceae</taxon>
        <taxon>Franconibacter</taxon>
    </lineage>
</organism>
<keyword evidence="1" id="KW-0812">Transmembrane</keyword>
<keyword evidence="3" id="KW-1185">Reference proteome</keyword>
<evidence type="ECO:0000313" key="2">
    <source>
        <dbReference type="EMBL" id="MER0126561.1"/>
    </source>
</evidence>
<keyword evidence="1" id="KW-0472">Membrane</keyword>
<accession>A0ABV1PP46</accession>
<sequence>MRCPAQADYSLSLKEEMLPMGYSFAIFAAILLLELLPYFEELKRCWKN</sequence>
<name>A0ABV1PP46_9ENTR</name>
<proteinExistence type="predicted"/>
<dbReference type="EMBL" id="JBEHGX010000006">
    <property type="protein sequence ID" value="MER0126561.1"/>
    <property type="molecule type" value="Genomic_DNA"/>
</dbReference>
<protein>
    <submittedName>
        <fullName evidence="2">Uncharacterized protein</fullName>
    </submittedName>
</protein>
<dbReference type="RefSeq" id="WP_349951297.1">
    <property type="nucleotide sequence ID" value="NZ_JBEHGX010000006.1"/>
</dbReference>
<gene>
    <name evidence="2" type="ORF">ABQG75_12540</name>
</gene>
<evidence type="ECO:0000313" key="3">
    <source>
        <dbReference type="Proteomes" id="UP001447374"/>
    </source>
</evidence>
<dbReference type="Proteomes" id="UP001447374">
    <property type="component" value="Unassembled WGS sequence"/>
</dbReference>
<evidence type="ECO:0000256" key="1">
    <source>
        <dbReference type="SAM" id="Phobius"/>
    </source>
</evidence>
<feature type="transmembrane region" description="Helical" evidence="1">
    <location>
        <begin position="20"/>
        <end position="39"/>
    </location>
</feature>
<keyword evidence="1" id="KW-1133">Transmembrane helix</keyword>